<evidence type="ECO:0000256" key="5">
    <source>
        <dbReference type="ARBA" id="ARBA00023004"/>
    </source>
</evidence>
<evidence type="ECO:0000256" key="1">
    <source>
        <dbReference type="ARBA" id="ARBA00004202"/>
    </source>
</evidence>
<dbReference type="SMART" id="SM00382">
    <property type="entry name" value="AAA"/>
    <property type="match status" value="1"/>
</dbReference>
<gene>
    <name evidence="9" type="ORF">MTP13_13230</name>
</gene>
<evidence type="ECO:0000313" key="10">
    <source>
        <dbReference type="Proteomes" id="UP000831304"/>
    </source>
</evidence>
<dbReference type="CDD" id="cd00267">
    <property type="entry name" value="ABC_ATPase"/>
    <property type="match status" value="1"/>
</dbReference>
<dbReference type="PANTHER" id="PTHR42771">
    <property type="entry name" value="IRON(3+)-HYDROXAMATE IMPORT ATP-BINDING PROTEIN FHUC"/>
    <property type="match status" value="1"/>
</dbReference>
<dbReference type="SUPFAM" id="SSF52540">
    <property type="entry name" value="P-loop containing nucleoside triphosphate hydrolases"/>
    <property type="match status" value="1"/>
</dbReference>
<dbReference type="EMBL" id="CP094533">
    <property type="protein sequence ID" value="UOE25299.1"/>
    <property type="molecule type" value="Genomic_DNA"/>
</dbReference>
<keyword evidence="5" id="KW-0408">Iron</keyword>
<dbReference type="InterPro" id="IPR003593">
    <property type="entry name" value="AAA+_ATPase"/>
</dbReference>
<keyword evidence="2" id="KW-0813">Transport</keyword>
<evidence type="ECO:0000256" key="7">
    <source>
        <dbReference type="ARBA" id="ARBA00023136"/>
    </source>
</evidence>
<dbReference type="InterPro" id="IPR003959">
    <property type="entry name" value="ATPase_AAA_core"/>
</dbReference>
<keyword evidence="10" id="KW-1185">Reference proteome</keyword>
<keyword evidence="4" id="KW-0410">Iron transport</keyword>
<evidence type="ECO:0000256" key="3">
    <source>
        <dbReference type="ARBA" id="ARBA00022475"/>
    </source>
</evidence>
<dbReference type="InterPro" id="IPR027417">
    <property type="entry name" value="P-loop_NTPase"/>
</dbReference>
<keyword evidence="3" id="KW-1003">Cell membrane</keyword>
<dbReference type="InterPro" id="IPR051535">
    <property type="entry name" value="Siderophore_ABC-ATPase"/>
</dbReference>
<name>A0ABY4AQ90_9MICO</name>
<proteinExistence type="predicted"/>
<evidence type="ECO:0000256" key="2">
    <source>
        <dbReference type="ARBA" id="ARBA00022448"/>
    </source>
</evidence>
<accession>A0ABY4AQ90</accession>
<dbReference type="InterPro" id="IPR038729">
    <property type="entry name" value="Rad50/SbcC_AAA"/>
</dbReference>
<reference evidence="9 10" key="1">
    <citation type="submission" date="2022-03" db="EMBL/GenBank/DDBJ databases">
        <title>Agromyces sp. isolated from the gut of P. brevitarsis seulensis larvae.</title>
        <authorList>
            <person name="Won M."/>
            <person name="Kwon S.-W."/>
        </authorList>
    </citation>
    <scope>NUCLEOTIDE SEQUENCE [LARGE SCALE GENOMIC DNA]</scope>
    <source>
        <strain evidence="9 10">KACC 16215</strain>
    </source>
</reference>
<evidence type="ECO:0000313" key="9">
    <source>
        <dbReference type="EMBL" id="UOE25299.1"/>
    </source>
</evidence>
<evidence type="ECO:0000259" key="8">
    <source>
        <dbReference type="SMART" id="SM00382"/>
    </source>
</evidence>
<evidence type="ECO:0000256" key="6">
    <source>
        <dbReference type="ARBA" id="ARBA00023065"/>
    </source>
</evidence>
<dbReference type="Pfam" id="PF13304">
    <property type="entry name" value="AAA_21"/>
    <property type="match status" value="1"/>
</dbReference>
<protein>
    <submittedName>
        <fullName evidence="9">AAA family ATPase</fullName>
    </submittedName>
</protein>
<dbReference type="Pfam" id="PF13476">
    <property type="entry name" value="AAA_23"/>
    <property type="match status" value="1"/>
</dbReference>
<organism evidence="9 10">
    <name type="scientific">Agromyces soli</name>
    <dbReference type="NCBI Taxonomy" id="659012"/>
    <lineage>
        <taxon>Bacteria</taxon>
        <taxon>Bacillati</taxon>
        <taxon>Actinomycetota</taxon>
        <taxon>Actinomycetes</taxon>
        <taxon>Micrococcales</taxon>
        <taxon>Microbacteriaceae</taxon>
        <taxon>Agromyces</taxon>
    </lineage>
</organism>
<dbReference type="Proteomes" id="UP000831304">
    <property type="component" value="Chromosome"/>
</dbReference>
<dbReference type="RefSeq" id="WP_243568199.1">
    <property type="nucleotide sequence ID" value="NZ_BAAARD010000008.1"/>
</dbReference>
<dbReference type="Gene3D" id="3.40.50.300">
    <property type="entry name" value="P-loop containing nucleotide triphosphate hydrolases"/>
    <property type="match status" value="2"/>
</dbReference>
<sequence>MTNGALDDRRAVRRLFVRPDAPVDRRAWPATVPAIAQLLAEGGLELPAGVTFLVGENGSGKSTLIEGIAMAYGLPAEGGSSHGGGTTRPSESPLGGWLGIERPGGAPRWGFFLRAETMHGYYSYLEALPDSPDRHLHALSHGESFNALLAEKLNHPRYTAGFVCLDEPEAALSFASTLTWLANLAEMAAEGTQIVCATHSPVLAALPGATILELGEWGVRRVDWAELEIVQHTRSFLDDPRRYLRHLID</sequence>
<feature type="domain" description="AAA+ ATPase" evidence="8">
    <location>
        <begin position="47"/>
        <end position="223"/>
    </location>
</feature>
<comment type="subcellular location">
    <subcellularLocation>
        <location evidence="1">Cell membrane</location>
        <topology evidence="1">Peripheral membrane protein</topology>
    </subcellularLocation>
</comment>
<evidence type="ECO:0000256" key="4">
    <source>
        <dbReference type="ARBA" id="ARBA00022496"/>
    </source>
</evidence>
<keyword evidence="6" id="KW-0406">Ion transport</keyword>
<keyword evidence="7" id="KW-0472">Membrane</keyword>
<dbReference type="PANTHER" id="PTHR42771:SF2">
    <property type="entry name" value="IRON(3+)-HYDROXAMATE IMPORT ATP-BINDING PROTEIN FHUC"/>
    <property type="match status" value="1"/>
</dbReference>